<dbReference type="Proteomes" id="UP001144372">
    <property type="component" value="Unassembled WGS sequence"/>
</dbReference>
<gene>
    <name evidence="1" type="ORF">DAMNIGENAA_34090</name>
</gene>
<accession>A0A9W6FW36</accession>
<dbReference type="AlphaFoldDB" id="A0A9W6FW36"/>
<proteinExistence type="predicted"/>
<keyword evidence="2" id="KW-1185">Reference proteome</keyword>
<comment type="caution">
    <text evidence="1">The sequence shown here is derived from an EMBL/GenBank/DDBJ whole genome shotgun (WGS) entry which is preliminary data.</text>
</comment>
<evidence type="ECO:0000313" key="1">
    <source>
        <dbReference type="EMBL" id="GLI35976.1"/>
    </source>
</evidence>
<name>A0A9W6FW36_9BACT</name>
<dbReference type="EMBL" id="BSDR01000001">
    <property type="protein sequence ID" value="GLI35976.1"/>
    <property type="molecule type" value="Genomic_DNA"/>
</dbReference>
<sequence>MKTVVGVSAFGLQDCLALPDARCRELGFYPTSAILPMNPFGRILTGEEAYRERTHAGLEWPAEARIVPGEPIRRSPICVVWKALVEAGDRMTRWDAGRGVSFSLARILASHIKVLIAGSLPREQRLEHGGDEAKFPTSVIAIPNHLDEFGQELLLRELAALECSEAMLVWRPVAAALAWLAKVYPPRADRWHMGQNDHIHVIYLGPDALEFTTFRLRVREHQNRYYVLPLRDRPGGSLPLAGMDWAGGLIEQYFEKIDEGAFWQAFIQFPEIWQALAETQWNPSDLPRPWNRSHSWTLWNPPPDLCRRIYEIRGESCALLRRILRKSYDLSSCRPTAGSIGEILSQEVHDMAQRFPGGRLRGMIVCGSLAPRTIPAWLGSNLESLVSRGLNIEGNHLEPEVGRLWLSSSCDDPISEGALIYGQKRLAEIPSYLDTMPQISILAQEGGRFSWVPLLKAHEVLGGEEHRDRVMRRFQLDSGKRNLHVYLYKGSVTEAPKNTQDPYDSRSIPLEGVTPCRARLVREVVRRLGSVEAVHRHAFSHTETPEARYAHRFAEELFSTHPGGQAGTQEPTPAEMARTPLRRAIFDFPSTPKQDTVLNIEVRIRPASGLAKIEILPEDTSFLQGDRVLLNYSTMRFVSKLPSRMRGWPRIEEIVVDPDDGVLRDGIRIVEAFEKATPIARDYICLVDELRDKVIKGTTVKMVAGLRLYLGAVDQNGRACSSLGNEIIHRIASKFLSDFQLLQLERRRNLLNKLFTRAAWLYAATPPGIVAYIRNILQTECNHREWKWEWAIEAASRVFVDLEDFRLLFQSIARRARTGPSDDRSFPIQAARSLCRVLMLRKESEKGLDREMARLFADRALQRILKEEQKHNFRMLYFQMIRLLLYLLRFRISDPSCFDPNSSSSISVFEEAKKSMARAQDFFPRYHSKVAQTQRIIEGFDQYLHYEGTEDMLPVLRDLAEKDS</sequence>
<evidence type="ECO:0000313" key="2">
    <source>
        <dbReference type="Proteomes" id="UP001144372"/>
    </source>
</evidence>
<dbReference type="RefSeq" id="WP_281796111.1">
    <property type="nucleotide sequence ID" value="NZ_BSDR01000001.1"/>
</dbReference>
<protein>
    <submittedName>
        <fullName evidence="1">Uncharacterized protein</fullName>
    </submittedName>
</protein>
<organism evidence="1 2">
    <name type="scientific">Desulforhabdus amnigena</name>
    <dbReference type="NCBI Taxonomy" id="40218"/>
    <lineage>
        <taxon>Bacteria</taxon>
        <taxon>Pseudomonadati</taxon>
        <taxon>Thermodesulfobacteriota</taxon>
        <taxon>Syntrophobacteria</taxon>
        <taxon>Syntrophobacterales</taxon>
        <taxon>Syntrophobacteraceae</taxon>
        <taxon>Desulforhabdus</taxon>
    </lineage>
</organism>
<reference evidence="1" key="1">
    <citation type="submission" date="2022-12" db="EMBL/GenBank/DDBJ databases">
        <title>Reference genome sequencing for broad-spectrum identification of bacterial and archaeal isolates by mass spectrometry.</title>
        <authorList>
            <person name="Sekiguchi Y."/>
            <person name="Tourlousse D.M."/>
        </authorList>
    </citation>
    <scope>NUCLEOTIDE SEQUENCE</scope>
    <source>
        <strain evidence="1">ASRB1</strain>
    </source>
</reference>